<dbReference type="EMBL" id="JAATVY010000036">
    <property type="protein sequence ID" value="NJC73754.1"/>
    <property type="molecule type" value="Genomic_DNA"/>
</dbReference>
<feature type="binding site" evidence="5">
    <location>
        <position position="86"/>
    </location>
    <ligand>
        <name>AMP</name>
        <dbReference type="ChEBI" id="CHEBI:456215"/>
    </ligand>
</feature>
<dbReference type="Pfam" id="PF00406">
    <property type="entry name" value="ADK"/>
    <property type="match status" value="1"/>
</dbReference>
<keyword evidence="3 5" id="KW-0547">Nucleotide-binding</keyword>
<feature type="binding site" evidence="5">
    <location>
        <position position="81"/>
    </location>
    <ligand>
        <name>AMP</name>
        <dbReference type="ChEBI" id="CHEBI:456215"/>
    </ligand>
</feature>
<feature type="binding site" evidence="5">
    <location>
        <position position="195"/>
    </location>
    <ligand>
        <name>AMP</name>
        <dbReference type="ChEBI" id="CHEBI:456215"/>
    </ligand>
</feature>
<evidence type="ECO:0000256" key="4">
    <source>
        <dbReference type="ARBA" id="ARBA00022777"/>
    </source>
</evidence>
<evidence type="ECO:0000256" key="7">
    <source>
        <dbReference type="RuleBase" id="RU003331"/>
    </source>
</evidence>
<evidence type="ECO:0000256" key="2">
    <source>
        <dbReference type="ARBA" id="ARBA00022727"/>
    </source>
</evidence>
<evidence type="ECO:0000256" key="1">
    <source>
        <dbReference type="ARBA" id="ARBA00022679"/>
    </source>
</evidence>
<protein>
    <recommendedName>
        <fullName evidence="5 7">Adenylate kinase</fullName>
        <shortName evidence="5">AK</shortName>
        <ecNumber evidence="5 7">2.7.4.3</ecNumber>
    </recommendedName>
    <alternativeName>
        <fullName evidence="5">ATP-AMP transphosphorylase</fullName>
    </alternativeName>
    <alternativeName>
        <fullName evidence="5">ATP:AMP phosphotransferase</fullName>
    </alternativeName>
    <alternativeName>
        <fullName evidence="5">Adenylate monophosphate kinase</fullName>
    </alternativeName>
</protein>
<dbReference type="SUPFAM" id="SSF52540">
    <property type="entry name" value="P-loop containing nucleoside triphosphate hydrolases"/>
    <property type="match status" value="1"/>
</dbReference>
<evidence type="ECO:0000256" key="6">
    <source>
        <dbReference type="RuleBase" id="RU003330"/>
    </source>
</evidence>
<comment type="function">
    <text evidence="5">Catalyzes the reversible transfer of the terminal phosphate group between ATP and AMP. Plays an important role in cellular energy homeostasis and in adenine nucleotide metabolism.</text>
</comment>
<dbReference type="PANTHER" id="PTHR23359">
    <property type="entry name" value="NUCLEOTIDE KINASE"/>
    <property type="match status" value="1"/>
</dbReference>
<feature type="binding site" evidence="5">
    <location>
        <position position="178"/>
    </location>
    <ligand>
        <name>ATP</name>
        <dbReference type="ChEBI" id="CHEBI:30616"/>
    </ligand>
</feature>
<evidence type="ECO:0000313" key="8">
    <source>
        <dbReference type="EMBL" id="NJC73754.1"/>
    </source>
</evidence>
<proteinExistence type="inferred from homology"/>
<dbReference type="Gene3D" id="3.40.50.300">
    <property type="entry name" value="P-loop containing nucleotide triphosphate hydrolases"/>
    <property type="match status" value="1"/>
</dbReference>
<accession>A0ABX0Y5R7</accession>
<keyword evidence="4 5" id="KW-0418">Kinase</keyword>
<comment type="caution">
    <text evidence="8">The sequence shown here is derived from an EMBL/GenBank/DDBJ whole genome shotgun (WGS) entry which is preliminary data.</text>
</comment>
<dbReference type="CDD" id="cd01428">
    <property type="entry name" value="ADK"/>
    <property type="match status" value="1"/>
</dbReference>
<comment type="similarity">
    <text evidence="5 6">Belongs to the adenylate kinase family.</text>
</comment>
<comment type="domain">
    <text evidence="5">Consists of three domains, a large central CORE domain and two small peripheral domains, NMPbind and LID, which undergo movements during catalysis. The LID domain closes over the site of phosphoryl transfer upon ATP binding. Assembling and dissambling the active center during each catalytic cycle provides an effective means to prevent ATP hydrolysis.</text>
</comment>
<comment type="caution">
    <text evidence="5">Lacks conserved residue(s) required for the propagation of feature annotation.</text>
</comment>
<comment type="pathway">
    <text evidence="5">Purine metabolism; AMP biosynthesis via salvage pathway; AMP from ADP: step 1/1.</text>
</comment>
<dbReference type="NCBIfam" id="NF011100">
    <property type="entry name" value="PRK14527.1"/>
    <property type="match status" value="1"/>
</dbReference>
<feature type="binding site" evidence="5">
    <location>
        <begin position="107"/>
        <end position="109"/>
    </location>
    <ligand>
        <name>AMP</name>
        <dbReference type="ChEBI" id="CHEBI:456215"/>
    </ligand>
</feature>
<dbReference type="GO" id="GO:0004017">
    <property type="term" value="F:AMP kinase activity"/>
    <property type="evidence" value="ECO:0007669"/>
    <property type="project" value="UniProtKB-EC"/>
</dbReference>
<feature type="binding site" evidence="5">
    <location>
        <position position="143"/>
    </location>
    <ligand>
        <name>AMP</name>
        <dbReference type="ChEBI" id="CHEBI:456215"/>
    </ligand>
</feature>
<comment type="subcellular location">
    <subcellularLocation>
        <location evidence="5 7">Cytoplasm</location>
    </subcellularLocation>
</comment>
<keyword evidence="2 5" id="KW-0545">Nucleotide biosynthesis</keyword>
<evidence type="ECO:0000256" key="5">
    <source>
        <dbReference type="HAMAP-Rule" id="MF_00235"/>
    </source>
</evidence>
<keyword evidence="9" id="KW-1185">Reference proteome</keyword>
<dbReference type="Proteomes" id="UP000722989">
    <property type="component" value="Unassembled WGS sequence"/>
</dbReference>
<organism evidence="8 9">
    <name type="scientific">Planosporangium thailandense</name>
    <dbReference type="NCBI Taxonomy" id="765197"/>
    <lineage>
        <taxon>Bacteria</taxon>
        <taxon>Bacillati</taxon>
        <taxon>Actinomycetota</taxon>
        <taxon>Actinomycetes</taxon>
        <taxon>Micromonosporales</taxon>
        <taxon>Micromonosporaceae</taxon>
        <taxon>Planosporangium</taxon>
    </lineage>
</organism>
<comment type="catalytic activity">
    <reaction evidence="5 7">
        <text>AMP + ATP = 2 ADP</text>
        <dbReference type="Rhea" id="RHEA:12973"/>
        <dbReference type="ChEBI" id="CHEBI:30616"/>
        <dbReference type="ChEBI" id="CHEBI:456215"/>
        <dbReference type="ChEBI" id="CHEBI:456216"/>
        <dbReference type="EC" id="2.7.4.3"/>
    </reaction>
</comment>
<feature type="binding site" evidence="5">
    <location>
        <position position="184"/>
    </location>
    <ligand>
        <name>AMP</name>
        <dbReference type="ChEBI" id="CHEBI:456215"/>
    </ligand>
</feature>
<dbReference type="InterPro" id="IPR027417">
    <property type="entry name" value="P-loop_NTPase"/>
</dbReference>
<feature type="region of interest" description="NMP" evidence="5">
    <location>
        <begin position="80"/>
        <end position="109"/>
    </location>
</feature>
<comment type="subunit">
    <text evidence="5 7">Monomer.</text>
</comment>
<keyword evidence="5 7" id="KW-0067">ATP-binding</keyword>
<sequence>MGAAADPNAPYPPDKSPPCLIWEFLMTAMSVTRPAPAPGTTATAKPLALKMRILMIGPPGAGKGTQSALVAAQLDIPHIATGDLLRDHVARRTEIGRAIQGHLGRGELVPDEIVLDLVRRAFVAAKAAGGGYVLDGVPRTMDQARAAHEIALELGMTADVALHLQAEDEELMRRLLARTGLEHRSDDTDKVIRHRLELYHQVMQPVIAWYAQRGILMSVNAMRPAEQVYREIIAALEVMRPLVDRVPEALCRPVDRTEARRRVRPCPDTYHRASLMSRHRRHP</sequence>
<evidence type="ECO:0000256" key="3">
    <source>
        <dbReference type="ARBA" id="ARBA00022741"/>
    </source>
</evidence>
<keyword evidence="1 5" id="KW-0808">Transferase</keyword>
<dbReference type="PRINTS" id="PR00094">
    <property type="entry name" value="ADENYLTKNASE"/>
</dbReference>
<keyword evidence="5" id="KW-0963">Cytoplasm</keyword>
<feature type="binding site" evidence="5">
    <location>
        <begin position="60"/>
        <end position="65"/>
    </location>
    <ligand>
        <name>ATP</name>
        <dbReference type="ChEBI" id="CHEBI:30616"/>
    </ligand>
</feature>
<reference evidence="8 9" key="1">
    <citation type="submission" date="2020-03" db="EMBL/GenBank/DDBJ databases">
        <title>WGS of the type strain of Planosporangium spp.</title>
        <authorList>
            <person name="Thawai C."/>
        </authorList>
    </citation>
    <scope>NUCLEOTIDE SEQUENCE [LARGE SCALE GENOMIC DNA]</scope>
    <source>
        <strain evidence="8 9">TBRC 5610</strain>
    </source>
</reference>
<gene>
    <name evidence="5" type="primary">adk</name>
    <name evidence="8" type="ORF">HC031_29160</name>
</gene>
<feature type="binding site" evidence="5">
    <location>
        <position position="223"/>
    </location>
    <ligand>
        <name>ATP</name>
        <dbReference type="ChEBI" id="CHEBI:30616"/>
    </ligand>
</feature>
<dbReference type="EC" id="2.7.4.3" evidence="5 7"/>
<name>A0ABX0Y5R7_9ACTN</name>
<dbReference type="HAMAP" id="MF_00235">
    <property type="entry name" value="Adenylate_kinase_Adk"/>
    <property type="match status" value="1"/>
</dbReference>
<dbReference type="RefSeq" id="WP_167928659.1">
    <property type="nucleotide sequence ID" value="NZ_JAATVY010000036.1"/>
</dbReference>
<evidence type="ECO:0000313" key="9">
    <source>
        <dbReference type="Proteomes" id="UP000722989"/>
    </source>
</evidence>
<dbReference type="InterPro" id="IPR000850">
    <property type="entry name" value="Adenylat/UMP-CMP_kin"/>
</dbReference>